<dbReference type="Pfam" id="PF00672">
    <property type="entry name" value="HAMP"/>
    <property type="match status" value="1"/>
</dbReference>
<accession>A0A1M6X9H9</accession>
<dbReference type="InterPro" id="IPR004090">
    <property type="entry name" value="Chemotax_Me-accpt_rcpt"/>
</dbReference>
<keyword evidence="1 3" id="KW-0807">Transducer</keyword>
<evidence type="ECO:0000259" key="6">
    <source>
        <dbReference type="PROSITE" id="PS50885"/>
    </source>
</evidence>
<evidence type="ECO:0000256" key="1">
    <source>
        <dbReference type="ARBA" id="ARBA00023224"/>
    </source>
</evidence>
<comment type="similarity">
    <text evidence="2">Belongs to the methyl-accepting chemotaxis (MCP) protein family.</text>
</comment>
<dbReference type="SMART" id="SM00304">
    <property type="entry name" value="HAMP"/>
    <property type="match status" value="1"/>
</dbReference>
<dbReference type="GO" id="GO:0007165">
    <property type="term" value="P:signal transduction"/>
    <property type="evidence" value="ECO:0007669"/>
    <property type="project" value="UniProtKB-KW"/>
</dbReference>
<reference evidence="7 8" key="1">
    <citation type="submission" date="2016-10" db="EMBL/GenBank/DDBJ databases">
        <authorList>
            <person name="de Groot N.N."/>
        </authorList>
    </citation>
    <scope>NUCLEOTIDE SEQUENCE [LARGE SCALE GENOMIC DNA]</scope>
    <source>
        <strain evidence="7 8">GAS522</strain>
    </source>
</reference>
<feature type="transmembrane region" description="Helical" evidence="4">
    <location>
        <begin position="325"/>
        <end position="347"/>
    </location>
</feature>
<keyword evidence="4" id="KW-1133">Transmembrane helix</keyword>
<dbReference type="GO" id="GO:0004888">
    <property type="term" value="F:transmembrane signaling receptor activity"/>
    <property type="evidence" value="ECO:0007669"/>
    <property type="project" value="InterPro"/>
</dbReference>
<dbReference type="PROSITE" id="PS50111">
    <property type="entry name" value="CHEMOTAXIS_TRANSDUC_2"/>
    <property type="match status" value="1"/>
</dbReference>
<proteinExistence type="inferred from homology"/>
<dbReference type="AlphaFoldDB" id="A0A1M6X9H9"/>
<dbReference type="Gene3D" id="1.10.287.950">
    <property type="entry name" value="Methyl-accepting chemotaxis protein"/>
    <property type="match status" value="1"/>
</dbReference>
<dbReference type="PANTHER" id="PTHR32089">
    <property type="entry name" value="METHYL-ACCEPTING CHEMOTAXIS PROTEIN MCPB"/>
    <property type="match status" value="1"/>
</dbReference>
<gene>
    <name evidence="7" type="ORF">SAMN05444171_2673</name>
</gene>
<evidence type="ECO:0000256" key="4">
    <source>
        <dbReference type="SAM" id="Phobius"/>
    </source>
</evidence>
<dbReference type="Gene3D" id="6.10.340.10">
    <property type="match status" value="1"/>
</dbReference>
<sequence>MLNRLTVSALLKTVILATSFCVVVGFSLNAWDSWGRLQQAGRISVITDASANMFKAMHNLRTDRSTTNRLLNGGAPLDSDIEKYLRSLRDAEMPGMSNALALFGKIEFPQQQTLVPEFERLFRTLTAGQKEFWELMAQPASPRRAALAKEYMETTQGLLNVLDKLSGVLAGSVNHQDAVIDQLFAIKQIAWLLRNTAGEASLLISNGLAIDKVPPETRLTFVKFTGGTDAAWNALQLTAAGMQLPPALAAAIEANKRAYFEQSYLDLRERLLKAMIAGEKPELTANQWSPITVGRLSAAVGVAEGALDAARDHSAMQYSGAMRSLVLQLSLLAAALALTFGAMTMVTRRVIKPLHNMRDAMLKVAAGDLAVDTGYAARNDEIGALAGALETFKQQAMDKVRIEAQEHEHNAAAVGRQKAIENYVGEFESVVRQTLNQLGDASGQMRSTSTGLSTVSRQTNARVQVAEKASGEASTSVESVAAAAEELSASINDISQQAAHAAGIASRAVSQARETDSTVQGLAKSAGRIGEVVGLINSIAAQTNLLALNATIEAARAGEAGRGFAVVASEVKSLASQTAKATEEISEQISDIQKVAGEAIDAIKGIGSIIGEVNEVATAIAAAVQEQGAATQEITRSTQYAAQGTKNVSDNIVGVKADADAAAAAADDVKSASETLETQSQQLGHQVTDFLGKIRAA</sequence>
<dbReference type="PRINTS" id="PR00260">
    <property type="entry name" value="CHEMTRNSDUCR"/>
</dbReference>
<dbReference type="Pfam" id="PF00015">
    <property type="entry name" value="MCPsignal"/>
    <property type="match status" value="1"/>
</dbReference>
<dbReference type="PANTHER" id="PTHR32089:SF112">
    <property type="entry name" value="LYSOZYME-LIKE PROTEIN-RELATED"/>
    <property type="match status" value="1"/>
</dbReference>
<name>A0A1M6X9H9_9BRAD</name>
<evidence type="ECO:0000259" key="5">
    <source>
        <dbReference type="PROSITE" id="PS50111"/>
    </source>
</evidence>
<evidence type="ECO:0000313" key="7">
    <source>
        <dbReference type="EMBL" id="SEC95475.1"/>
    </source>
</evidence>
<dbReference type="EMBL" id="FNTI01000001">
    <property type="protein sequence ID" value="SEC95475.1"/>
    <property type="molecule type" value="Genomic_DNA"/>
</dbReference>
<evidence type="ECO:0000313" key="8">
    <source>
        <dbReference type="Proteomes" id="UP000183208"/>
    </source>
</evidence>
<dbReference type="InterPro" id="IPR003660">
    <property type="entry name" value="HAMP_dom"/>
</dbReference>
<dbReference type="GO" id="GO:0016020">
    <property type="term" value="C:membrane"/>
    <property type="evidence" value="ECO:0007669"/>
    <property type="project" value="InterPro"/>
</dbReference>
<feature type="domain" description="Methyl-accepting transducer" evidence="5">
    <location>
        <begin position="448"/>
        <end position="677"/>
    </location>
</feature>
<organism evidence="7 8">
    <name type="scientific">Bradyrhizobium lablabi</name>
    <dbReference type="NCBI Taxonomy" id="722472"/>
    <lineage>
        <taxon>Bacteria</taxon>
        <taxon>Pseudomonadati</taxon>
        <taxon>Pseudomonadota</taxon>
        <taxon>Alphaproteobacteria</taxon>
        <taxon>Hyphomicrobiales</taxon>
        <taxon>Nitrobacteraceae</taxon>
        <taxon>Bradyrhizobium</taxon>
    </lineage>
</organism>
<dbReference type="GO" id="GO:0006935">
    <property type="term" value="P:chemotaxis"/>
    <property type="evidence" value="ECO:0007669"/>
    <property type="project" value="InterPro"/>
</dbReference>
<keyword evidence="4" id="KW-0472">Membrane</keyword>
<dbReference type="RefSeq" id="WP_074819632.1">
    <property type="nucleotide sequence ID" value="NZ_FNTI01000001.1"/>
</dbReference>
<dbReference type="Proteomes" id="UP000183208">
    <property type="component" value="Unassembled WGS sequence"/>
</dbReference>
<evidence type="ECO:0000256" key="3">
    <source>
        <dbReference type="PROSITE-ProRule" id="PRU00284"/>
    </source>
</evidence>
<feature type="domain" description="HAMP" evidence="6">
    <location>
        <begin position="348"/>
        <end position="401"/>
    </location>
</feature>
<dbReference type="SMART" id="SM00283">
    <property type="entry name" value="MA"/>
    <property type="match status" value="1"/>
</dbReference>
<dbReference type="InterPro" id="IPR004089">
    <property type="entry name" value="MCPsignal_dom"/>
</dbReference>
<dbReference type="OrthoDB" id="8456673at2"/>
<protein>
    <submittedName>
        <fullName evidence="7">Methyl-accepting chemotaxis protein</fullName>
    </submittedName>
</protein>
<keyword evidence="4" id="KW-0812">Transmembrane</keyword>
<dbReference type="SUPFAM" id="SSF58104">
    <property type="entry name" value="Methyl-accepting chemotaxis protein (MCP) signaling domain"/>
    <property type="match status" value="1"/>
</dbReference>
<evidence type="ECO:0000256" key="2">
    <source>
        <dbReference type="ARBA" id="ARBA00029447"/>
    </source>
</evidence>
<dbReference type="CDD" id="cd06225">
    <property type="entry name" value="HAMP"/>
    <property type="match status" value="1"/>
</dbReference>
<dbReference type="PROSITE" id="PS50885">
    <property type="entry name" value="HAMP"/>
    <property type="match status" value="1"/>
</dbReference>